<dbReference type="Proteomes" id="UP000559962">
    <property type="component" value="Unassembled WGS sequence"/>
</dbReference>
<dbReference type="Gene3D" id="3.40.50.300">
    <property type="entry name" value="P-loop containing nucleotide triphosphate hydrolases"/>
    <property type="match status" value="1"/>
</dbReference>
<keyword evidence="1" id="KW-0742">SOS response</keyword>
<name>A0A847J5K6_9LACT</name>
<feature type="region of interest" description="Disordered" evidence="3">
    <location>
        <begin position="670"/>
        <end position="692"/>
    </location>
</feature>
<evidence type="ECO:0000256" key="1">
    <source>
        <dbReference type="ARBA" id="ARBA00023236"/>
    </source>
</evidence>
<dbReference type="InterPro" id="IPR038718">
    <property type="entry name" value="SNF2-like_sf"/>
</dbReference>
<dbReference type="GO" id="GO:0009432">
    <property type="term" value="P:SOS response"/>
    <property type="evidence" value="ECO:0007669"/>
    <property type="project" value="UniProtKB-KW"/>
</dbReference>
<protein>
    <submittedName>
        <fullName evidence="5">DEAD/DEAH box helicase family protein</fullName>
    </submittedName>
</protein>
<dbReference type="GO" id="GO:0005524">
    <property type="term" value="F:ATP binding"/>
    <property type="evidence" value="ECO:0007669"/>
    <property type="project" value="InterPro"/>
</dbReference>
<keyword evidence="2" id="KW-0175">Coiled coil</keyword>
<reference evidence="5 6" key="1">
    <citation type="journal article" date="2020" name="Biotechnol. Biofuels">
        <title>New insights from the biogas microbiome by comprehensive genome-resolved metagenomics of nearly 1600 species originating from multiple anaerobic digesters.</title>
        <authorList>
            <person name="Campanaro S."/>
            <person name="Treu L."/>
            <person name="Rodriguez-R L.M."/>
            <person name="Kovalovszki A."/>
            <person name="Ziels R.M."/>
            <person name="Maus I."/>
            <person name="Zhu X."/>
            <person name="Kougias P.G."/>
            <person name="Basile A."/>
            <person name="Luo G."/>
            <person name="Schluter A."/>
            <person name="Konstantinidis K.T."/>
            <person name="Angelidaki I."/>
        </authorList>
    </citation>
    <scope>NUCLEOTIDE SEQUENCE [LARGE SCALE GENOMIC DNA]</scope>
    <source>
        <strain evidence="5">AS27yjCOA_61</strain>
    </source>
</reference>
<dbReference type="Gene3D" id="3.40.50.150">
    <property type="entry name" value="Vaccinia Virus protein VP39"/>
    <property type="match status" value="1"/>
</dbReference>
<sequence length="2409" mass="274944">MSQQNKIIKEIFNQTAQRIVSSSKELYQFLLQNRYMYELPITKIIEIYGQNQNVTRLKTFNEWQALGAKVIKGQTGIPTLNEPDNPFSKRTTYFDITQVVHSNLKIDNLTLSEVQIRKFLQLANFSISENNDATKEFDHYISETSNKGLASFGFLSAEEKIVVPLIAQFSLKTAFNLSTEEEDVSLVQDIQDYFEEQPNLRPLEIIKIANNLSKSIVVSIKNNYETLQKAQKIEDERLAQLEQAFNQEFIDKTIPEDIFPSSLEVSETQQDKSPIVYSGPMVDTLKRIDENARYSDPNVNTTVKATLLSTRLRTGTNKIYQFFEHEYSKDNRADFLKEVLGVGGETNNGVVNYHYDDKGLTVKAYTEDHYLVRWDDVAFWVDDLISEGLFLDSDEKKLYQEWELKNKWLDETNIDVGSQQENLLSQQIEHYSDEEQSFLPKVEVEVTEPKPAFDEISLFDFDTESTDNSFPENGHFFIEDNETNEEMGLTSFANTEITPDVLIGLQELDEKFYSISGYYKFFIEDADNYSIRLDIGDGVESNQGVYQEILQTFSEAEVAKFNQLKEQALSTPESNKSSELDSNEPYHSLNNMVAVSEYEKTMTDLDEREQISVQNAVRSYLDEEAYNAFNKRTFSELTHSEKGAIVNAYVDQIETLAKEKGIYMTDMDNDASENVNESEEKEKSYSDQPTPPDAVFHFPQDLTDFYPNTPTQKVNANIEAIQLVKKLLKENRQATSTEQSILAKYVGWGGLANTFFDENLKRYEGQRQTLKSLVTPNEYAEMRQSSLTAYYTDPEIIRSIYRHLEKQGFKGGRILDPAMGTGNFFSAMPADLRDNSQLYGVELDSLSGAIAKQLHPDTDVKVQGFETTAYNDKSFDLVIGNVPFADFSIMDDKYGKPYAIHDYFFKKSMDLVRDGGVVAFITSTWTMNKKSTQFRNELNDIASFVGGVRLPNDAFKHIAGTDVATDILFFKKGEYAHTIDNWIDTASIPNPSGGVLEGVVSNDYFTDLDKVAGQYITKNFHGKTLSVAPFDKPLIEQVDKILDNQSFTFNSDLSSYDVSVEDETSSSQLDMSTLPEEVLNLEPQSHIIVDKKIYFNDGIDGIVEKNKDWFDQGYIQKRDKDDILKFKANGQPLMWWSRTQWTKTTMARLTAMVEISQLVQDIISYQHEHSDLGQEDPDFSILLDKLNSKYDEFTTNKTLQGKYGNPLNRKENAQLFEDDVNYYSVLAIEDEYRDDKGNIAYKKSDFFYKKTISAKQEIVVSTPVDALNASINKYGAINFTYMSELLPLSQEEYINELKDAIFYNPTSQKYEQSDEYLSGHITTKMEQLDIAKANQDISNDVYETNKKALEEVLPEPLSITEIDYKIGSRFISTEIYQKFLSEKVFGRTYDPDGITDSIWSSKSILIEYNTTLSKYIISDPTLFNGKRINRGLYPDLIIDKQTRTHNPIHIFNDMLNLRKTKVEYMGEDDKRHVDPQLTAVAESKQKLLALEFENFVLENDDIRKEITDVYNRNYNSTVIRSYNGENLTFDGLTRDIALRPHQKDAVSRVVQSQRALFAHVVGSGKTLSMIASGMKLKELGIAKKPLYVVPKSILKQFASDVKKFYPDKKILAPSPRDFEKERRRKLVARIGAGDYDAVILSHEQFGKIPLTKEREEEYLNEELATIQSAILKAKAENGKSPSVKQMVALEKSLKKKLDDLKTAKDDGVIFENLGVDFIFVDEAHNFKNLSYRTELSDVKGVNMTASQKASDLLLKAKYIQEKNEKGGGLVFATGTPVSNSMAEMYTMMRFLEPDYLIENNIRSFDEWAAMFAHIETNMEVDQTGQKWKQVTRFSKFNNLPELMKLYQNVADIQTADMLDLPTPEVANDGKPFVIVSDPSEAQQLYMDELIKRSDAVASGSVDPTEDNMLRITTHARLMATDMRLIDPAFSSADSQKAQQVAENVFKVWQENHDSKATQMIFSDIGTPKTQRKGKDTSIESADELDYNFNIYQDIKAKLISMGIPANEIAFVHDAGTDIQKEALFEKVRSGDTRILFASTQKGGTGVNVQDKLIAVHHVDVPWRPSDIEQRNGRIIRQGNTNSEVQIYNYVTKGTFDTFMWQIQEQKLKYITQVMSGKSASRSMDEMDDLVLTASEIKAVATNNPYIKEKMELENTLANLTVSRNYFIKSLEKNDKEIKRLETSIPQTERHLERLTADKITAERYAKQNAELQQAYELALNDYHVRKGNGEENLIKPIEPPFEITLEGHGLITNKTEAGEIINTIVHNAYSDESHDYTIGHYKGFELKGRTKTTQYSLHSEDTIYLVGETTHPLEVNVSSPIGTVTRLNNLVTGKIIRQPEITQANLDTDKETLDKLKLSKDSKFDKEDEFRELTLRLDEVNQKIEESLSEKNSNEIITVDHEFEDDYDL</sequence>
<dbReference type="GO" id="GO:0016787">
    <property type="term" value="F:hydrolase activity"/>
    <property type="evidence" value="ECO:0007669"/>
    <property type="project" value="InterPro"/>
</dbReference>
<evidence type="ECO:0000313" key="5">
    <source>
        <dbReference type="EMBL" id="NLH35952.1"/>
    </source>
</evidence>
<comment type="caution">
    <text evidence="5">The sequence shown here is derived from an EMBL/GenBank/DDBJ whole genome shotgun (WGS) entry which is preliminary data.</text>
</comment>
<dbReference type="EMBL" id="JAAYVO010000109">
    <property type="protein sequence ID" value="NLH35952.1"/>
    <property type="molecule type" value="Genomic_DNA"/>
</dbReference>
<evidence type="ECO:0000313" key="6">
    <source>
        <dbReference type="Proteomes" id="UP000559962"/>
    </source>
</evidence>
<dbReference type="InterPro" id="IPR052933">
    <property type="entry name" value="DNA_Protect_Modify"/>
</dbReference>
<dbReference type="PANTHER" id="PTHR41313:SF1">
    <property type="entry name" value="DNA METHYLASE ADENINE-SPECIFIC DOMAIN-CONTAINING PROTEIN"/>
    <property type="match status" value="1"/>
</dbReference>
<keyword evidence="5" id="KW-0547">Nucleotide-binding</keyword>
<evidence type="ECO:0000259" key="4">
    <source>
        <dbReference type="PROSITE" id="PS51194"/>
    </source>
</evidence>
<evidence type="ECO:0000256" key="2">
    <source>
        <dbReference type="SAM" id="Coils"/>
    </source>
</evidence>
<evidence type="ECO:0000256" key="3">
    <source>
        <dbReference type="SAM" id="MobiDB-lite"/>
    </source>
</evidence>
<feature type="coiled-coil region" evidence="2">
    <location>
        <begin position="2177"/>
        <end position="2221"/>
    </location>
</feature>
<dbReference type="Pfam" id="PF00271">
    <property type="entry name" value="Helicase_C"/>
    <property type="match status" value="1"/>
</dbReference>
<dbReference type="InterPro" id="IPR011639">
    <property type="entry name" value="MethylTrfase_TaqI-like_dom"/>
</dbReference>
<feature type="domain" description="Helicase C-terminal" evidence="4">
    <location>
        <begin position="1939"/>
        <end position="2130"/>
    </location>
</feature>
<dbReference type="InterPro" id="IPR029063">
    <property type="entry name" value="SAM-dependent_MTases_sf"/>
</dbReference>
<dbReference type="PROSITE" id="PS51194">
    <property type="entry name" value="HELICASE_CTER"/>
    <property type="match status" value="1"/>
</dbReference>
<dbReference type="InterPro" id="IPR001650">
    <property type="entry name" value="Helicase_C-like"/>
</dbReference>
<dbReference type="GO" id="GO:0003677">
    <property type="term" value="F:DNA binding"/>
    <property type="evidence" value="ECO:0007669"/>
    <property type="project" value="InterPro"/>
</dbReference>
<dbReference type="GO" id="GO:0009007">
    <property type="term" value="F:site-specific DNA-methyltransferase (adenine-specific) activity"/>
    <property type="evidence" value="ECO:0007669"/>
    <property type="project" value="UniProtKB-EC"/>
</dbReference>
<keyword evidence="5" id="KW-0067">ATP-binding</keyword>
<keyword evidence="5" id="KW-0347">Helicase</keyword>
<dbReference type="InterPro" id="IPR014001">
    <property type="entry name" value="Helicase_ATP-bd"/>
</dbReference>
<dbReference type="PRINTS" id="PR00507">
    <property type="entry name" value="N12N6MTFRASE"/>
</dbReference>
<organism evidence="5 6">
    <name type="scientific">Pseudolactococcus chungangensis</name>
    <dbReference type="NCBI Taxonomy" id="451457"/>
    <lineage>
        <taxon>Bacteria</taxon>
        <taxon>Bacillati</taxon>
        <taxon>Bacillota</taxon>
        <taxon>Bacilli</taxon>
        <taxon>Lactobacillales</taxon>
        <taxon>Streptococcaceae</taxon>
        <taxon>Pseudolactococcus</taxon>
    </lineage>
</organism>
<dbReference type="SMART" id="SM00490">
    <property type="entry name" value="HELICc"/>
    <property type="match status" value="1"/>
</dbReference>
<keyword evidence="5" id="KW-0378">Hydrolase</keyword>
<gene>
    <name evidence="5" type="ORF">GX453_08060</name>
</gene>
<dbReference type="InterPro" id="IPR027417">
    <property type="entry name" value="P-loop_NTPase"/>
</dbReference>
<dbReference type="SMART" id="SM00487">
    <property type="entry name" value="DEXDc"/>
    <property type="match status" value="1"/>
</dbReference>
<dbReference type="Pfam" id="PF07669">
    <property type="entry name" value="Eco57I"/>
    <property type="match status" value="1"/>
</dbReference>
<keyword evidence="1" id="KW-0227">DNA damage</keyword>
<dbReference type="Gene3D" id="3.40.50.10810">
    <property type="entry name" value="Tandem AAA-ATPase domain"/>
    <property type="match status" value="2"/>
</dbReference>
<dbReference type="InterPro" id="IPR006935">
    <property type="entry name" value="Helicase/UvrB_N"/>
</dbReference>
<dbReference type="SUPFAM" id="SSF53335">
    <property type="entry name" value="S-adenosyl-L-methionine-dependent methyltransferases"/>
    <property type="match status" value="1"/>
</dbReference>
<dbReference type="Pfam" id="PF04851">
    <property type="entry name" value="ResIII"/>
    <property type="match status" value="1"/>
</dbReference>
<proteinExistence type="predicted"/>
<dbReference type="GO" id="GO:0004386">
    <property type="term" value="F:helicase activity"/>
    <property type="evidence" value="ECO:0007669"/>
    <property type="project" value="UniProtKB-KW"/>
</dbReference>
<dbReference type="GO" id="GO:0006304">
    <property type="term" value="P:DNA modification"/>
    <property type="evidence" value="ECO:0007669"/>
    <property type="project" value="InterPro"/>
</dbReference>
<dbReference type="SUPFAM" id="SSF52540">
    <property type="entry name" value="P-loop containing nucleoside triphosphate hydrolases"/>
    <property type="match status" value="2"/>
</dbReference>
<accession>A0A847J5K6</accession>
<dbReference type="PANTHER" id="PTHR41313">
    <property type="entry name" value="ADENINE-SPECIFIC METHYLTRANSFERASE"/>
    <property type="match status" value="1"/>
</dbReference>